<dbReference type="Proteomes" id="UP000036987">
    <property type="component" value="Unassembled WGS sequence"/>
</dbReference>
<dbReference type="PANTHER" id="PTHR47364">
    <property type="entry name" value="CYSTEINE PROTEINASE INHIBITOR 5"/>
    <property type="match status" value="1"/>
</dbReference>
<keyword evidence="3" id="KW-0789">Thiol protease inhibitor</keyword>
<name>A0A0K9P9M2_ZOSMR</name>
<dbReference type="PANTHER" id="PTHR47364:SF2">
    <property type="entry name" value="CYSTEINE PROTEINASE INHIBITOR 5"/>
    <property type="match status" value="1"/>
</dbReference>
<dbReference type="InterPro" id="IPR000010">
    <property type="entry name" value="Cystatin_dom"/>
</dbReference>
<evidence type="ECO:0000313" key="5">
    <source>
        <dbReference type="EMBL" id="KMZ65659.1"/>
    </source>
</evidence>
<evidence type="ECO:0000259" key="4">
    <source>
        <dbReference type="SMART" id="SM00043"/>
    </source>
</evidence>
<proteinExistence type="inferred from homology"/>
<accession>A0A0K9P9M2</accession>
<dbReference type="OMA" id="DYAVTEY"/>
<keyword evidence="2" id="KW-0646">Protease inhibitor</keyword>
<gene>
    <name evidence="5" type="ORF">ZOSMA_313G00090</name>
</gene>
<dbReference type="Pfam" id="PF16845">
    <property type="entry name" value="SQAPI"/>
    <property type="match status" value="1"/>
</dbReference>
<protein>
    <submittedName>
        <fullName evidence="5">Cysteine proteinase inhibitor 1</fullName>
    </submittedName>
</protein>
<keyword evidence="6" id="KW-1185">Reference proteome</keyword>
<dbReference type="GO" id="GO:0004869">
    <property type="term" value="F:cysteine-type endopeptidase inhibitor activity"/>
    <property type="evidence" value="ECO:0007669"/>
    <property type="project" value="UniProtKB-KW"/>
</dbReference>
<evidence type="ECO:0000256" key="2">
    <source>
        <dbReference type="ARBA" id="ARBA00022690"/>
    </source>
</evidence>
<dbReference type="PROSITE" id="PS00287">
    <property type="entry name" value="CYSTATIN"/>
    <property type="match status" value="1"/>
</dbReference>
<dbReference type="SUPFAM" id="SSF54403">
    <property type="entry name" value="Cystatin/monellin"/>
    <property type="match status" value="1"/>
</dbReference>
<dbReference type="STRING" id="29655.A0A0K9P9M2"/>
<comment type="similarity">
    <text evidence="1">Belongs to the cystatin family. Phytocystatin subfamily.</text>
</comment>
<dbReference type="EMBL" id="LFYR01001020">
    <property type="protein sequence ID" value="KMZ65659.1"/>
    <property type="molecule type" value="Genomic_DNA"/>
</dbReference>
<reference evidence="6" key="1">
    <citation type="journal article" date="2016" name="Nature">
        <title>The genome of the seagrass Zostera marina reveals angiosperm adaptation to the sea.</title>
        <authorList>
            <person name="Olsen J.L."/>
            <person name="Rouze P."/>
            <person name="Verhelst B."/>
            <person name="Lin Y.-C."/>
            <person name="Bayer T."/>
            <person name="Collen J."/>
            <person name="Dattolo E."/>
            <person name="De Paoli E."/>
            <person name="Dittami S."/>
            <person name="Maumus F."/>
            <person name="Michel G."/>
            <person name="Kersting A."/>
            <person name="Lauritano C."/>
            <person name="Lohaus R."/>
            <person name="Toepel M."/>
            <person name="Tonon T."/>
            <person name="Vanneste K."/>
            <person name="Amirebrahimi M."/>
            <person name="Brakel J."/>
            <person name="Bostroem C."/>
            <person name="Chovatia M."/>
            <person name="Grimwood J."/>
            <person name="Jenkins J.W."/>
            <person name="Jueterbock A."/>
            <person name="Mraz A."/>
            <person name="Stam W.T."/>
            <person name="Tice H."/>
            <person name="Bornberg-Bauer E."/>
            <person name="Green P.J."/>
            <person name="Pearson G.A."/>
            <person name="Procaccini G."/>
            <person name="Duarte C.M."/>
            <person name="Schmutz J."/>
            <person name="Reusch T.B.H."/>
            <person name="Van de Peer Y."/>
        </authorList>
    </citation>
    <scope>NUCLEOTIDE SEQUENCE [LARGE SCALE GENOMIC DNA]</scope>
    <source>
        <strain evidence="6">cv. Finnish</strain>
    </source>
</reference>
<comment type="caution">
    <text evidence="5">The sequence shown here is derived from an EMBL/GenBank/DDBJ whole genome shotgun (WGS) entry which is preliminary data.</text>
</comment>
<dbReference type="InterPro" id="IPR018073">
    <property type="entry name" value="Prot_inh_cystat_CS"/>
</dbReference>
<organism evidence="5 6">
    <name type="scientific">Zostera marina</name>
    <name type="common">Eelgrass</name>
    <dbReference type="NCBI Taxonomy" id="29655"/>
    <lineage>
        <taxon>Eukaryota</taxon>
        <taxon>Viridiplantae</taxon>
        <taxon>Streptophyta</taxon>
        <taxon>Embryophyta</taxon>
        <taxon>Tracheophyta</taxon>
        <taxon>Spermatophyta</taxon>
        <taxon>Magnoliopsida</taxon>
        <taxon>Liliopsida</taxon>
        <taxon>Zosteraceae</taxon>
        <taxon>Zostera</taxon>
    </lineage>
</organism>
<dbReference type="CDD" id="cd00042">
    <property type="entry name" value="CY"/>
    <property type="match status" value="1"/>
</dbReference>
<evidence type="ECO:0000313" key="6">
    <source>
        <dbReference type="Proteomes" id="UP000036987"/>
    </source>
</evidence>
<dbReference type="AlphaFoldDB" id="A0A0K9P9M2"/>
<feature type="domain" description="Cystatin" evidence="4">
    <location>
        <begin position="34"/>
        <end position="130"/>
    </location>
</feature>
<dbReference type="Gene3D" id="3.10.450.10">
    <property type="match status" value="1"/>
</dbReference>
<evidence type="ECO:0000256" key="3">
    <source>
        <dbReference type="ARBA" id="ARBA00022704"/>
    </source>
</evidence>
<dbReference type="OrthoDB" id="752087at2759"/>
<evidence type="ECO:0000256" key="1">
    <source>
        <dbReference type="ARBA" id="ARBA00007233"/>
    </source>
</evidence>
<sequence length="131" mass="14657">MVNDFHSMVAKSVMFILVATAILILGMDQVVSVPLLGGWHSIANPNAPKIKAIAKFAVETHNRIVSGDRYKPLGFLSVVRGESQVVAGTNYRLFIKANKKEHGSTVHIYKATVFDRPWQKIRKMTSFRLYA</sequence>
<dbReference type="InterPro" id="IPR046350">
    <property type="entry name" value="Cystatin_sf"/>
</dbReference>
<dbReference type="SMART" id="SM00043">
    <property type="entry name" value="CY"/>
    <property type="match status" value="1"/>
</dbReference>